<proteinExistence type="predicted"/>
<dbReference type="Proteomes" id="UP000188354">
    <property type="component" value="Chromosome LG07"/>
</dbReference>
<dbReference type="EMBL" id="CM007367">
    <property type="protein sequence ID" value="OIW08553.1"/>
    <property type="molecule type" value="Genomic_DNA"/>
</dbReference>
<gene>
    <name evidence="1" type="ORF">TanjilG_03229</name>
</gene>
<accession>A0A4P1RDG0</accession>
<evidence type="ECO:0000313" key="1">
    <source>
        <dbReference type="EMBL" id="OIW08553.1"/>
    </source>
</evidence>
<dbReference type="Gramene" id="OIW08553">
    <property type="protein sequence ID" value="OIW08553"/>
    <property type="gene ID" value="TanjilG_03229"/>
</dbReference>
<name>A0A4P1RDG0_LUPAN</name>
<organism evidence="1 2">
    <name type="scientific">Lupinus angustifolius</name>
    <name type="common">Narrow-leaved blue lupine</name>
    <dbReference type="NCBI Taxonomy" id="3871"/>
    <lineage>
        <taxon>Eukaryota</taxon>
        <taxon>Viridiplantae</taxon>
        <taxon>Streptophyta</taxon>
        <taxon>Embryophyta</taxon>
        <taxon>Tracheophyta</taxon>
        <taxon>Spermatophyta</taxon>
        <taxon>Magnoliopsida</taxon>
        <taxon>eudicotyledons</taxon>
        <taxon>Gunneridae</taxon>
        <taxon>Pentapetalae</taxon>
        <taxon>rosids</taxon>
        <taxon>fabids</taxon>
        <taxon>Fabales</taxon>
        <taxon>Fabaceae</taxon>
        <taxon>Papilionoideae</taxon>
        <taxon>50 kb inversion clade</taxon>
        <taxon>genistoids sensu lato</taxon>
        <taxon>core genistoids</taxon>
        <taxon>Genisteae</taxon>
        <taxon>Lupinus</taxon>
    </lineage>
</organism>
<keyword evidence="2" id="KW-1185">Reference proteome</keyword>
<dbReference type="AlphaFoldDB" id="A0A4P1RDG0"/>
<reference evidence="1 2" key="1">
    <citation type="journal article" date="2017" name="Plant Biotechnol. J.">
        <title>A comprehensive draft genome sequence for lupin (Lupinus angustifolius), an emerging health food: insights into plant-microbe interactions and legume evolution.</title>
        <authorList>
            <person name="Hane J.K."/>
            <person name="Ming Y."/>
            <person name="Kamphuis L.G."/>
            <person name="Nelson M.N."/>
            <person name="Garg G."/>
            <person name="Atkins C.A."/>
            <person name="Bayer P.E."/>
            <person name="Bravo A."/>
            <person name="Bringans S."/>
            <person name="Cannon S."/>
            <person name="Edwards D."/>
            <person name="Foley R."/>
            <person name="Gao L.L."/>
            <person name="Harrison M.J."/>
            <person name="Huang W."/>
            <person name="Hurgobin B."/>
            <person name="Li S."/>
            <person name="Liu C.W."/>
            <person name="McGrath A."/>
            <person name="Morahan G."/>
            <person name="Murray J."/>
            <person name="Weller J."/>
            <person name="Jian J."/>
            <person name="Singh K.B."/>
        </authorList>
    </citation>
    <scope>NUCLEOTIDE SEQUENCE [LARGE SCALE GENOMIC DNA]</scope>
    <source>
        <strain evidence="2">cv. Tanjil</strain>
        <tissue evidence="1">Whole plant</tissue>
    </source>
</reference>
<sequence>MEHHHRKELRIEMLQFWYTFMDSHYASQLFRHPHRTSRHDHFIIILRGFPGSGILNLSSSSLQQKTCSFLKWELAMLPLSRRSLRHVEGVKLKLRSNIRWFFLDVLASKTKQQQQPNLNIS</sequence>
<evidence type="ECO:0000313" key="2">
    <source>
        <dbReference type="Proteomes" id="UP000188354"/>
    </source>
</evidence>
<protein>
    <submittedName>
        <fullName evidence="1">Uncharacterized protein</fullName>
    </submittedName>
</protein>